<sequence>MSQFKTITDNFLASPQIMPEDIEQAKAEGVTLVINNRPDDEAPDQPAGALIRKAALDAGMDYKAIPVSSAGFSMPQVDAMAEALAGTTGKTLAFCRSGTRSTLLWALSQAKNGADPATIAEQAERGGYNVAPVRPTMDMLAGKSSD</sequence>
<gene>
    <name evidence="2" type="ORF">KUV31_13065</name>
</gene>
<dbReference type="EMBL" id="JAHVKP010000001">
    <property type="protein sequence ID" value="MBY6219272.1"/>
    <property type="molecule type" value="Genomic_DNA"/>
</dbReference>
<evidence type="ECO:0000313" key="3">
    <source>
        <dbReference type="Proteomes" id="UP000824927"/>
    </source>
</evidence>
<evidence type="ECO:0000313" key="2">
    <source>
        <dbReference type="EMBL" id="MBY6219272.1"/>
    </source>
</evidence>
<protein>
    <submittedName>
        <fullName evidence="2">TIGR01244 family phosphatase</fullName>
    </submittedName>
</protein>
<organism evidence="2 3">
    <name type="scientific">Qipengyuania aquimaris</name>
    <dbReference type="NCBI Taxonomy" id="255984"/>
    <lineage>
        <taxon>Bacteria</taxon>
        <taxon>Pseudomonadati</taxon>
        <taxon>Pseudomonadota</taxon>
        <taxon>Alphaproteobacteria</taxon>
        <taxon>Sphingomonadales</taxon>
        <taxon>Erythrobacteraceae</taxon>
        <taxon>Qipengyuania</taxon>
    </lineage>
</organism>
<dbReference type="InterPro" id="IPR005939">
    <property type="entry name" value="BLH_phosphatase-like"/>
</dbReference>
<evidence type="ECO:0000259" key="1">
    <source>
        <dbReference type="Pfam" id="PF04273"/>
    </source>
</evidence>
<dbReference type="RefSeq" id="WP_221427422.1">
    <property type="nucleotide sequence ID" value="NZ_CP095080.1"/>
</dbReference>
<dbReference type="NCBIfam" id="TIGR01244">
    <property type="entry name" value="TIGR01244 family sulfur transferase"/>
    <property type="match status" value="1"/>
</dbReference>
<dbReference type="Pfam" id="PF04273">
    <property type="entry name" value="BLH_phosphatase"/>
    <property type="match status" value="1"/>
</dbReference>
<name>A0A9Q3S3E8_9SPHN</name>
<dbReference type="Proteomes" id="UP000824927">
    <property type="component" value="Unassembled WGS sequence"/>
</dbReference>
<dbReference type="AlphaFoldDB" id="A0A9Q3S3E8"/>
<dbReference type="SUPFAM" id="SSF52799">
    <property type="entry name" value="(Phosphotyrosine protein) phosphatases II"/>
    <property type="match status" value="1"/>
</dbReference>
<reference evidence="2" key="1">
    <citation type="submission" date="2021-06" db="EMBL/GenBank/DDBJ databases">
        <title>50 bacteria genomes isolated from Dapeng, Shenzhen, China.</title>
        <authorList>
            <person name="Zheng W."/>
            <person name="Yu S."/>
            <person name="Huang Y."/>
        </authorList>
    </citation>
    <scope>NUCLEOTIDE SEQUENCE</scope>
    <source>
        <strain evidence="2">DP4N28-2</strain>
    </source>
</reference>
<comment type="caution">
    <text evidence="2">The sequence shown here is derived from an EMBL/GenBank/DDBJ whole genome shotgun (WGS) entry which is preliminary data.</text>
</comment>
<accession>A0A9Q3S3E8</accession>
<dbReference type="GO" id="GO:0016787">
    <property type="term" value="F:hydrolase activity"/>
    <property type="evidence" value="ECO:0007669"/>
    <property type="project" value="InterPro"/>
</dbReference>
<feature type="domain" description="Beta-lactamase hydrolase-like protein phosphatase-like" evidence="1">
    <location>
        <begin position="4"/>
        <end position="111"/>
    </location>
</feature>
<dbReference type="InterPro" id="IPR029021">
    <property type="entry name" value="Prot-tyrosine_phosphatase-like"/>
</dbReference>
<dbReference type="Gene3D" id="3.90.190.10">
    <property type="entry name" value="Protein tyrosine phosphatase superfamily"/>
    <property type="match status" value="1"/>
</dbReference>
<proteinExistence type="predicted"/>